<dbReference type="EMBL" id="JAMQOL010000062">
    <property type="protein sequence ID" value="MCM4083587.1"/>
    <property type="molecule type" value="Genomic_DNA"/>
</dbReference>
<protein>
    <submittedName>
        <fullName evidence="2">DUF695 domain-containing protein</fullName>
    </submittedName>
</protein>
<dbReference type="RefSeq" id="WP_251803287.1">
    <property type="nucleotide sequence ID" value="NZ_JAMQOL010000062.1"/>
</dbReference>
<dbReference type="InterPro" id="IPR016097">
    <property type="entry name" value="DUF695"/>
</dbReference>
<evidence type="ECO:0000313" key="3">
    <source>
        <dbReference type="Proteomes" id="UP001523216"/>
    </source>
</evidence>
<evidence type="ECO:0000259" key="1">
    <source>
        <dbReference type="Pfam" id="PF05117"/>
    </source>
</evidence>
<organism evidence="2 3">
    <name type="scientific">Paractinoplanes hotanensis</name>
    <dbReference type="NCBI Taxonomy" id="2906497"/>
    <lineage>
        <taxon>Bacteria</taxon>
        <taxon>Bacillati</taxon>
        <taxon>Actinomycetota</taxon>
        <taxon>Actinomycetes</taxon>
        <taxon>Micromonosporales</taxon>
        <taxon>Micromonosporaceae</taxon>
        <taxon>Paractinoplanes</taxon>
    </lineage>
</organism>
<dbReference type="Proteomes" id="UP001523216">
    <property type="component" value="Unassembled WGS sequence"/>
</dbReference>
<evidence type="ECO:0000313" key="2">
    <source>
        <dbReference type="EMBL" id="MCM4083587.1"/>
    </source>
</evidence>
<feature type="domain" description="DUF695" evidence="1">
    <location>
        <begin position="212"/>
        <end position="322"/>
    </location>
</feature>
<dbReference type="Pfam" id="PF05117">
    <property type="entry name" value="DUF695"/>
    <property type="match status" value="1"/>
</dbReference>
<gene>
    <name evidence="2" type="ORF">LXN57_39170</name>
</gene>
<comment type="caution">
    <text evidence="2">The sequence shown here is derived from an EMBL/GenBank/DDBJ whole genome shotgun (WGS) entry which is preliminary data.</text>
</comment>
<accession>A0ABT0YC23</accession>
<keyword evidence="3" id="KW-1185">Reference proteome</keyword>
<reference evidence="2 3" key="1">
    <citation type="submission" date="2022-06" db="EMBL/GenBank/DDBJ databases">
        <title>Actinoplanes abujensis sp. nov., isolated from Nigerian arid soil.</title>
        <authorList>
            <person name="Ding P."/>
        </authorList>
    </citation>
    <scope>NUCLEOTIDE SEQUENCE [LARGE SCALE GENOMIC DNA]</scope>
    <source>
        <strain evidence="3">TRM88002</strain>
    </source>
</reference>
<name>A0ABT0YC23_9ACTN</name>
<sequence>MRLFSKKAPPQNETIAEFWQWWNTARDDVAKAVNDGTLVGLGKEIERRVHAVDPGLSWEVRRSSTSAHVLAVTPRYPANVRAAAERWLAAAPPADETWSYRSVLVVADPEALESTREHGGHVVDLAETRYCITVREQDRQIDVVCWHPAFEGLPEDAREHFAYHAIDWALGEDDAVVWTDEITWTAAEPAKSCSPAEFREAVSALAGRADHWKLWSGNWNGSTFRTVVAAPLHPERWPRFDQHVLIRLPYRRFDDEQLPVDESLTALRRFEEKLSEAAGADGALVAHETVDGRRTLHFYVDSQTGALAELESRLPQWREGQASVDTLLDPMFQRVEYLQ</sequence>
<proteinExistence type="predicted"/>